<dbReference type="EMBL" id="JBEAFC010000004">
    <property type="protein sequence ID" value="KAL1557736.1"/>
    <property type="molecule type" value="Genomic_DNA"/>
</dbReference>
<gene>
    <name evidence="1" type="ORF">AAHA92_08282</name>
</gene>
<keyword evidence="2" id="KW-1185">Reference proteome</keyword>
<accession>A0ABD1HMS3</accession>
<evidence type="ECO:0000313" key="1">
    <source>
        <dbReference type="EMBL" id="KAL1557736.1"/>
    </source>
</evidence>
<dbReference type="AlphaFoldDB" id="A0ABD1HMS3"/>
<comment type="caution">
    <text evidence="1">The sequence shown here is derived from an EMBL/GenBank/DDBJ whole genome shotgun (WGS) entry which is preliminary data.</text>
</comment>
<organism evidence="1 2">
    <name type="scientific">Salvia divinorum</name>
    <name type="common">Maria pastora</name>
    <name type="synonym">Diviner's sage</name>
    <dbReference type="NCBI Taxonomy" id="28513"/>
    <lineage>
        <taxon>Eukaryota</taxon>
        <taxon>Viridiplantae</taxon>
        <taxon>Streptophyta</taxon>
        <taxon>Embryophyta</taxon>
        <taxon>Tracheophyta</taxon>
        <taxon>Spermatophyta</taxon>
        <taxon>Magnoliopsida</taxon>
        <taxon>eudicotyledons</taxon>
        <taxon>Gunneridae</taxon>
        <taxon>Pentapetalae</taxon>
        <taxon>asterids</taxon>
        <taxon>lamiids</taxon>
        <taxon>Lamiales</taxon>
        <taxon>Lamiaceae</taxon>
        <taxon>Nepetoideae</taxon>
        <taxon>Mentheae</taxon>
        <taxon>Salviinae</taxon>
        <taxon>Salvia</taxon>
        <taxon>Salvia subgen. Calosphace</taxon>
    </lineage>
</organism>
<protein>
    <submittedName>
        <fullName evidence="1">Uncharacterized protein</fullName>
    </submittedName>
</protein>
<evidence type="ECO:0000313" key="2">
    <source>
        <dbReference type="Proteomes" id="UP001567538"/>
    </source>
</evidence>
<sequence>MDIHVDNTSGVGVELVGSSDSDTTCNKFNLKKFVDTASSDTASSASSSVGRRYFPRNRMLVLRFQLHAAARERRHRHHVPCGAQGQKSWFIGTKIAG</sequence>
<reference evidence="1 2" key="1">
    <citation type="submission" date="2024-06" db="EMBL/GenBank/DDBJ databases">
        <title>A chromosome level genome sequence of Diviner's sage (Salvia divinorum).</title>
        <authorList>
            <person name="Ford S.A."/>
            <person name="Ro D.-K."/>
            <person name="Ness R.W."/>
            <person name="Phillips M.A."/>
        </authorList>
    </citation>
    <scope>NUCLEOTIDE SEQUENCE [LARGE SCALE GENOMIC DNA]</scope>
    <source>
        <strain evidence="1">SAF-2024a</strain>
        <tissue evidence="1">Leaf</tissue>
    </source>
</reference>
<name>A0ABD1HMS3_SALDI</name>
<proteinExistence type="predicted"/>
<dbReference type="Proteomes" id="UP001567538">
    <property type="component" value="Unassembled WGS sequence"/>
</dbReference>